<dbReference type="InterPro" id="IPR036259">
    <property type="entry name" value="MFS_trans_sf"/>
</dbReference>
<accession>A0AAN7YN37</accession>
<dbReference type="EMBL" id="JAVRRL010000003">
    <property type="protein sequence ID" value="KAK5117953.1"/>
    <property type="molecule type" value="Genomic_DNA"/>
</dbReference>
<dbReference type="AlphaFoldDB" id="A0AAN7YN37"/>
<feature type="transmembrane region" description="Helical" evidence="6">
    <location>
        <begin position="74"/>
        <end position="92"/>
    </location>
</feature>
<evidence type="ECO:0000313" key="8">
    <source>
        <dbReference type="Proteomes" id="UP001310890"/>
    </source>
</evidence>
<feature type="compositionally biased region" description="Pro residues" evidence="5">
    <location>
        <begin position="27"/>
        <end position="36"/>
    </location>
</feature>
<reference evidence="7" key="1">
    <citation type="submission" date="2023-08" db="EMBL/GenBank/DDBJ databases">
        <title>Black Yeasts Isolated from many extreme environments.</title>
        <authorList>
            <person name="Coleine C."/>
            <person name="Stajich J.E."/>
            <person name="Selbmann L."/>
        </authorList>
    </citation>
    <scope>NUCLEOTIDE SEQUENCE</scope>
    <source>
        <strain evidence="7">CCFEE 5401</strain>
    </source>
</reference>
<dbReference type="Proteomes" id="UP001310890">
    <property type="component" value="Unassembled WGS sequence"/>
</dbReference>
<comment type="subcellular location">
    <subcellularLocation>
        <location evidence="1">Membrane</location>
        <topology evidence="1">Multi-pass membrane protein</topology>
    </subcellularLocation>
</comment>
<gene>
    <name evidence="7" type="ORF">LTR62_003997</name>
</gene>
<dbReference type="PANTHER" id="PTHR23502:SF60">
    <property type="entry name" value="MAJOR FACILITATOR SUPERFAMILY (MFS) PROFILE DOMAIN-CONTAINING PROTEIN-RELATED"/>
    <property type="match status" value="1"/>
</dbReference>
<feature type="region of interest" description="Disordered" evidence="5">
    <location>
        <begin position="1"/>
        <end position="58"/>
    </location>
</feature>
<feature type="compositionally biased region" description="Basic residues" evidence="5">
    <location>
        <begin position="1"/>
        <end position="10"/>
    </location>
</feature>
<dbReference type="Pfam" id="PF07690">
    <property type="entry name" value="MFS_1"/>
    <property type="match status" value="1"/>
</dbReference>
<feature type="transmembrane region" description="Helical" evidence="6">
    <location>
        <begin position="280"/>
        <end position="300"/>
    </location>
</feature>
<organism evidence="7 8">
    <name type="scientific">Meristemomyces frigidus</name>
    <dbReference type="NCBI Taxonomy" id="1508187"/>
    <lineage>
        <taxon>Eukaryota</taxon>
        <taxon>Fungi</taxon>
        <taxon>Dikarya</taxon>
        <taxon>Ascomycota</taxon>
        <taxon>Pezizomycotina</taxon>
        <taxon>Dothideomycetes</taxon>
        <taxon>Dothideomycetidae</taxon>
        <taxon>Mycosphaerellales</taxon>
        <taxon>Teratosphaeriaceae</taxon>
        <taxon>Meristemomyces</taxon>
    </lineage>
</organism>
<name>A0AAN7YN37_9PEZI</name>
<dbReference type="PANTHER" id="PTHR23502">
    <property type="entry name" value="MAJOR FACILITATOR SUPERFAMILY"/>
    <property type="match status" value="1"/>
</dbReference>
<dbReference type="Gene3D" id="1.20.1250.20">
    <property type="entry name" value="MFS general substrate transporter like domains"/>
    <property type="match status" value="1"/>
</dbReference>
<keyword evidence="3 6" id="KW-1133">Transmembrane helix</keyword>
<feature type="transmembrane region" description="Helical" evidence="6">
    <location>
        <begin position="212"/>
        <end position="231"/>
    </location>
</feature>
<sequence>MIHQQRKLKTHTYSPSKNVSTQKSIPHPLPPNPAPPNKIVEESNKQLPAPEPGPRPANGPLLISPLTEIYGRRWVLYISMSGSWLSISYFLVDVRVSSRLRDSGERLVIQDITPALNVRVAIEALLATHPLLQVIAIFQAFNYGVTYIVLSSFASLWTEQYHERVDTSGLHYIALALGEIVGSQIAGKSMDRLWRRFKAKARAMDEIGVPEWHLPMMLPATLVMPAGLLIYNWAAAYHIHGIVVDLGVFLYPVGGQALAQPLQAYLIDSYPEFTGSANAATRFVSSMCAFGFPLFAPSMYRVLGYSWGNTTIAGVALVLLAPAPLLLWRFGARLRTKVHMSY</sequence>
<comment type="caution">
    <text evidence="7">The sequence shown here is derived from an EMBL/GenBank/DDBJ whole genome shotgun (WGS) entry which is preliminary data.</text>
</comment>
<keyword evidence="2 6" id="KW-0812">Transmembrane</keyword>
<feature type="transmembrane region" description="Helical" evidence="6">
    <location>
        <begin position="312"/>
        <end position="332"/>
    </location>
</feature>
<evidence type="ECO:0000256" key="4">
    <source>
        <dbReference type="ARBA" id="ARBA00023136"/>
    </source>
</evidence>
<dbReference type="InterPro" id="IPR011701">
    <property type="entry name" value="MFS"/>
</dbReference>
<evidence type="ECO:0000256" key="2">
    <source>
        <dbReference type="ARBA" id="ARBA00022692"/>
    </source>
</evidence>
<evidence type="ECO:0000256" key="6">
    <source>
        <dbReference type="SAM" id="Phobius"/>
    </source>
</evidence>
<feature type="transmembrane region" description="Helical" evidence="6">
    <location>
        <begin position="170"/>
        <end position="191"/>
    </location>
</feature>
<dbReference type="SUPFAM" id="SSF103473">
    <property type="entry name" value="MFS general substrate transporter"/>
    <property type="match status" value="1"/>
</dbReference>
<evidence type="ECO:0000256" key="3">
    <source>
        <dbReference type="ARBA" id="ARBA00022989"/>
    </source>
</evidence>
<evidence type="ECO:0000256" key="5">
    <source>
        <dbReference type="SAM" id="MobiDB-lite"/>
    </source>
</evidence>
<feature type="transmembrane region" description="Helical" evidence="6">
    <location>
        <begin position="131"/>
        <end position="150"/>
    </location>
</feature>
<proteinExistence type="predicted"/>
<protein>
    <submittedName>
        <fullName evidence="7">Uncharacterized protein</fullName>
    </submittedName>
</protein>
<dbReference type="GO" id="GO:0022857">
    <property type="term" value="F:transmembrane transporter activity"/>
    <property type="evidence" value="ECO:0007669"/>
    <property type="project" value="InterPro"/>
</dbReference>
<evidence type="ECO:0000256" key="1">
    <source>
        <dbReference type="ARBA" id="ARBA00004141"/>
    </source>
</evidence>
<feature type="compositionally biased region" description="Polar residues" evidence="5">
    <location>
        <begin position="11"/>
        <end position="24"/>
    </location>
</feature>
<dbReference type="GO" id="GO:0016020">
    <property type="term" value="C:membrane"/>
    <property type="evidence" value="ECO:0007669"/>
    <property type="project" value="UniProtKB-SubCell"/>
</dbReference>
<keyword evidence="4 6" id="KW-0472">Membrane</keyword>
<evidence type="ECO:0000313" key="7">
    <source>
        <dbReference type="EMBL" id="KAK5117953.1"/>
    </source>
</evidence>